<evidence type="ECO:0000313" key="2">
    <source>
        <dbReference type="Proteomes" id="UP000035065"/>
    </source>
</evidence>
<name>F1YIA4_9ACTN</name>
<keyword evidence="2" id="KW-1185">Reference proteome</keyword>
<dbReference type="EMBL" id="AEUD01000005">
    <property type="protein sequence ID" value="EGD55658.1"/>
    <property type="molecule type" value="Genomic_DNA"/>
</dbReference>
<protein>
    <recommendedName>
        <fullName evidence="3">DUF1214 domain-containing protein</fullName>
    </recommendedName>
</protein>
<gene>
    <name evidence="1" type="ORF">SCNU_08093</name>
</gene>
<reference evidence="1 2" key="1">
    <citation type="journal article" date="2011" name="J. Bacteriol.">
        <title>Draft Genome Sequence of Gordonia neofelifaecis NRRL B-59395, a Cholesterol-Degrading Actinomycete.</title>
        <authorList>
            <person name="Ge F."/>
            <person name="Li W."/>
            <person name="Chen G."/>
            <person name="Liu Y."/>
            <person name="Zhang G."/>
            <person name="Yong B."/>
            <person name="Wang Q."/>
            <person name="Wang N."/>
            <person name="Huang Z."/>
            <person name="Li W."/>
            <person name="Wang J."/>
            <person name="Wu C."/>
            <person name="Xie Q."/>
            <person name="Liu G."/>
        </authorList>
    </citation>
    <scope>NUCLEOTIDE SEQUENCE [LARGE SCALE GENOMIC DNA]</scope>
    <source>
        <strain evidence="1 2">NRRL B-59395</strain>
    </source>
</reference>
<dbReference type="eggNOG" id="COG5361">
    <property type="taxonomic scope" value="Bacteria"/>
</dbReference>
<dbReference type="AlphaFoldDB" id="F1YIA4"/>
<accession>F1YIA4</accession>
<sequence length="387" mass="43114">MLTDDFATSLAEAEKLISTAPHIRTPQDLHDGYQYLAACIQAVLHNEWSTELAAPFFIHGAGPFTKQGLDNPDTMYFNTDISDDAEYLVVGKRGTTADLSFQLLAGSHTDSEVPASVAAFDDRDLDIDEDGNFTLRLGPDPTPAPGYLPLPKGTTMLLVREVYSDWTEQRGQIRVERLDTAGQPLPALTAERAEKHFDKAGRDLIMRIKTWLQFPEWFYLNLPVNTLTEPRITPGGLTTQYSSVGHYDLAADEAMIITVPESDAPYQGLQLGSLWYISLDYINRQTSLNTTQSQTDPDGMIRIVVSEQNPGIVNWLDTIGHARGYLQFRWQRLSRPLTEADGPTCEIVKISEVPGKLPYYADNQITPDAFAERIADRKAGFSNRMLG</sequence>
<dbReference type="RefSeq" id="WP_009678856.1">
    <property type="nucleotide sequence ID" value="NZ_AEUD01000005.1"/>
</dbReference>
<proteinExistence type="predicted"/>
<dbReference type="Proteomes" id="UP000035065">
    <property type="component" value="Unassembled WGS sequence"/>
</dbReference>
<comment type="caution">
    <text evidence="1">The sequence shown here is derived from an EMBL/GenBank/DDBJ whole genome shotgun (WGS) entry which is preliminary data.</text>
</comment>
<organism evidence="1 2">
    <name type="scientific">Gordonia neofelifaecis NRRL B-59395</name>
    <dbReference type="NCBI Taxonomy" id="644548"/>
    <lineage>
        <taxon>Bacteria</taxon>
        <taxon>Bacillati</taxon>
        <taxon>Actinomycetota</taxon>
        <taxon>Actinomycetes</taxon>
        <taxon>Mycobacteriales</taxon>
        <taxon>Gordoniaceae</taxon>
        <taxon>Gordonia</taxon>
    </lineage>
</organism>
<evidence type="ECO:0008006" key="3">
    <source>
        <dbReference type="Google" id="ProtNLM"/>
    </source>
</evidence>
<dbReference type="STRING" id="644548.SCNU_08093"/>
<dbReference type="OrthoDB" id="3204158at2"/>
<evidence type="ECO:0000313" key="1">
    <source>
        <dbReference type="EMBL" id="EGD55658.1"/>
    </source>
</evidence>